<evidence type="ECO:0000313" key="3">
    <source>
        <dbReference type="Proteomes" id="UP000282195"/>
    </source>
</evidence>
<evidence type="ECO:0000313" key="2">
    <source>
        <dbReference type="EMBL" id="AYG63750.1"/>
    </source>
</evidence>
<keyword evidence="3" id="KW-1185">Reference proteome</keyword>
<feature type="region of interest" description="Disordered" evidence="1">
    <location>
        <begin position="1"/>
        <end position="21"/>
    </location>
</feature>
<accession>A0A387FXA5</accession>
<evidence type="ECO:0000256" key="1">
    <source>
        <dbReference type="SAM" id="MobiDB-lite"/>
    </source>
</evidence>
<dbReference type="OrthoDB" id="7021399at2"/>
<dbReference type="AlphaFoldDB" id="A0A387FXA5"/>
<gene>
    <name evidence="2" type="ORF">CCGE525_27095</name>
</gene>
<sequence>MALAGCTTSTSQPVSNSAAPVAAGKTDVAIKAFRELCLQTAPSFDAGISGAKRYGVKDFYDLGGEQSGMTKDNSMSVQIKPGKECAITSPNRSDPTLHQQFLRTVAEFADKVPQDDKPNQPFVATIKGKRFIFQHDRNGGEAYVMLNPEK</sequence>
<geneLocation type="plasmid" evidence="3">
    <name>prccge525c</name>
</geneLocation>
<organism evidence="2 3">
    <name type="scientific">Rhizobium jaguaris</name>
    <dbReference type="NCBI Taxonomy" id="1312183"/>
    <lineage>
        <taxon>Bacteria</taxon>
        <taxon>Pseudomonadati</taxon>
        <taxon>Pseudomonadota</taxon>
        <taxon>Alphaproteobacteria</taxon>
        <taxon>Hyphomicrobiales</taxon>
        <taxon>Rhizobiaceae</taxon>
        <taxon>Rhizobium/Agrobacterium group</taxon>
        <taxon>Rhizobium</taxon>
    </lineage>
</organism>
<protein>
    <recommendedName>
        <fullName evidence="4">Lipoprotein</fullName>
    </recommendedName>
</protein>
<proteinExistence type="predicted"/>
<dbReference type="EMBL" id="CP032695">
    <property type="protein sequence ID" value="AYG63750.1"/>
    <property type="molecule type" value="Genomic_DNA"/>
</dbReference>
<feature type="compositionally biased region" description="Polar residues" evidence="1">
    <location>
        <begin position="1"/>
        <end position="18"/>
    </location>
</feature>
<reference evidence="2 3" key="1">
    <citation type="submission" date="2018-10" db="EMBL/GenBank/DDBJ databases">
        <title>Rhizobium etli, R. leguminosarum and a new Rhizobium genospecies from Phaseolus dumosus.</title>
        <authorList>
            <person name="Ramirez-Puebla S.T."/>
            <person name="Rogel-Hernandez M.A."/>
            <person name="Guerrero G."/>
            <person name="Ormeno-Orrillo E."/>
            <person name="Martinez-Romero J.C."/>
            <person name="Negrete-Yankelevich S."/>
            <person name="Martinez-Romero E."/>
        </authorList>
    </citation>
    <scope>NUCLEOTIDE SEQUENCE [LARGE SCALE GENOMIC DNA]</scope>
    <source>
        <strain evidence="2 3">CCGE525</strain>
        <plasmid evidence="3">prccge525c</plasmid>
    </source>
</reference>
<dbReference type="KEGG" id="rjg:CCGE525_27095"/>
<name>A0A387FXA5_9HYPH</name>
<dbReference type="Proteomes" id="UP000282195">
    <property type="component" value="Plasmid pRCCGE525c"/>
</dbReference>
<keyword evidence="2" id="KW-0614">Plasmid</keyword>
<evidence type="ECO:0008006" key="4">
    <source>
        <dbReference type="Google" id="ProtNLM"/>
    </source>
</evidence>